<dbReference type="Pfam" id="PF00413">
    <property type="entry name" value="Peptidase_M10"/>
    <property type="match status" value="1"/>
</dbReference>
<keyword evidence="3" id="KW-0378">Hydrolase</keyword>
<dbReference type="InterPro" id="IPR024079">
    <property type="entry name" value="MetalloPept_cat_dom_sf"/>
</dbReference>
<keyword evidence="4" id="KW-0862">Zinc</keyword>
<protein>
    <recommendedName>
        <fullName evidence="6">Peptidase M10 metallopeptidase domain-containing protein</fullName>
    </recommendedName>
</protein>
<evidence type="ECO:0000256" key="2">
    <source>
        <dbReference type="ARBA" id="ARBA00022723"/>
    </source>
</evidence>
<dbReference type="GO" id="GO:0031012">
    <property type="term" value="C:extracellular matrix"/>
    <property type="evidence" value="ECO:0007669"/>
    <property type="project" value="InterPro"/>
</dbReference>
<evidence type="ECO:0000313" key="7">
    <source>
        <dbReference type="EMBL" id="OGD67399.1"/>
    </source>
</evidence>
<keyword evidence="5" id="KW-0175">Coiled coil</keyword>
<evidence type="ECO:0000256" key="4">
    <source>
        <dbReference type="ARBA" id="ARBA00022833"/>
    </source>
</evidence>
<evidence type="ECO:0000313" key="8">
    <source>
        <dbReference type="Proteomes" id="UP000179003"/>
    </source>
</evidence>
<feature type="coiled-coil region" evidence="5">
    <location>
        <begin position="143"/>
        <end position="201"/>
    </location>
</feature>
<dbReference type="Proteomes" id="UP000179003">
    <property type="component" value="Unassembled WGS sequence"/>
</dbReference>
<comment type="caution">
    <text evidence="7">The sequence shown here is derived from an EMBL/GenBank/DDBJ whole genome shotgun (WGS) entry which is preliminary data.</text>
</comment>
<keyword evidence="1" id="KW-0645">Protease</keyword>
<dbReference type="EMBL" id="MFAE01000005">
    <property type="protein sequence ID" value="OGD67399.1"/>
    <property type="molecule type" value="Genomic_DNA"/>
</dbReference>
<evidence type="ECO:0000256" key="1">
    <source>
        <dbReference type="ARBA" id="ARBA00022670"/>
    </source>
</evidence>
<dbReference type="GO" id="GO:0006508">
    <property type="term" value="P:proteolysis"/>
    <property type="evidence" value="ECO:0007669"/>
    <property type="project" value="UniProtKB-KW"/>
</dbReference>
<proteinExistence type="predicted"/>
<accession>A0A1F5EIZ0</accession>
<gene>
    <name evidence="7" type="ORF">A2442_02740</name>
</gene>
<sequence>MNKLKNIFLTILLLMLVFLFREPLKTQWEIVSEILYPCKNPIAYSVGAFDTRFGISEEDFLKAIKEAEAIWEEPIGRELFSYELGGNLKVNLIYDYRQDATQTLQELGLTVDQSKASYNEIEKRYELMVSQFEKNKSIFTSRAANFELSKKTYEDAVKQANRQRNVSQKEIDRLGAERDSLENEIEILNEMQADLQKEADDINVIAGVLNNLAKTLNLNIARYNDVGEVFSEEFTQGVYESHGKGEGITVFQYFTYDKLVRVLAHELGHALSLDHLDDPESIMYWLSEGDNNVITTSDLLAIKTRCGIE</sequence>
<evidence type="ECO:0000256" key="5">
    <source>
        <dbReference type="SAM" id="Coils"/>
    </source>
</evidence>
<dbReference type="GO" id="GO:0004222">
    <property type="term" value="F:metalloendopeptidase activity"/>
    <property type="evidence" value="ECO:0007669"/>
    <property type="project" value="InterPro"/>
</dbReference>
<dbReference type="Gene3D" id="3.40.390.10">
    <property type="entry name" value="Collagenase (Catalytic Domain)"/>
    <property type="match status" value="1"/>
</dbReference>
<keyword evidence="2" id="KW-0479">Metal-binding</keyword>
<reference evidence="7 8" key="1">
    <citation type="journal article" date="2016" name="Nat. Commun.">
        <title>Thousands of microbial genomes shed light on interconnected biogeochemical processes in an aquifer system.</title>
        <authorList>
            <person name="Anantharaman K."/>
            <person name="Brown C.T."/>
            <person name="Hug L.A."/>
            <person name="Sharon I."/>
            <person name="Castelle C.J."/>
            <person name="Probst A.J."/>
            <person name="Thomas B.C."/>
            <person name="Singh A."/>
            <person name="Wilkins M.J."/>
            <person name="Karaoz U."/>
            <person name="Brodie E.L."/>
            <person name="Williams K.H."/>
            <person name="Hubbard S.S."/>
            <person name="Banfield J.F."/>
        </authorList>
    </citation>
    <scope>NUCLEOTIDE SEQUENCE [LARGE SCALE GENOMIC DNA]</scope>
</reference>
<dbReference type="AlphaFoldDB" id="A0A1F5EIZ0"/>
<name>A0A1F5EIZ0_9BACT</name>
<dbReference type="GO" id="GO:0008270">
    <property type="term" value="F:zinc ion binding"/>
    <property type="evidence" value="ECO:0007669"/>
    <property type="project" value="InterPro"/>
</dbReference>
<organism evidence="7 8">
    <name type="scientific">Candidatus Campbellbacteria bacterium RIFOXYC2_FULL_35_25</name>
    <dbReference type="NCBI Taxonomy" id="1797582"/>
    <lineage>
        <taxon>Bacteria</taxon>
        <taxon>Candidatus Campbelliibacteriota</taxon>
    </lineage>
</organism>
<dbReference type="SUPFAM" id="SSF55486">
    <property type="entry name" value="Metalloproteases ('zincins'), catalytic domain"/>
    <property type="match status" value="1"/>
</dbReference>
<evidence type="ECO:0000259" key="6">
    <source>
        <dbReference type="Pfam" id="PF00413"/>
    </source>
</evidence>
<dbReference type="STRING" id="1797582.A2442_02740"/>
<dbReference type="InterPro" id="IPR001818">
    <property type="entry name" value="Pept_M10_metallopeptidase"/>
</dbReference>
<feature type="domain" description="Peptidase M10 metallopeptidase" evidence="6">
    <location>
        <begin position="256"/>
        <end position="303"/>
    </location>
</feature>
<evidence type="ECO:0000256" key="3">
    <source>
        <dbReference type="ARBA" id="ARBA00022801"/>
    </source>
</evidence>